<evidence type="ECO:0008006" key="3">
    <source>
        <dbReference type="Google" id="ProtNLM"/>
    </source>
</evidence>
<sequence length="313" mass="35941">MITDNEGYEPEEDEPALETAWPHLQLVYEFFLRFIESQEFNPQTARKYIDQKFVLQFIYETERFNGIAELLEILGSIINGFALPLKKEHKVFLFKVLIPLHKPATLPAYSPQLTYCVVQFVEKDPELVSDVMQGLIRHWPKVNSVKEVIFLAEIEDILDVIETADFESFMIPFFQKLAQCVSSPHFQVAERALYFYNYEDVVHVLSDNIEVLMPIVFPSFETKKSADDRAAVWKKLEERTKLGPSFCPNDESIFSIENKLIPALANSANTEVMAFSNTHSTQPNTKNNDTSAIHQQEVHDAANDSDSDSWHSV</sequence>
<evidence type="ECO:0000313" key="2">
    <source>
        <dbReference type="Proteomes" id="UP000009138"/>
    </source>
</evidence>
<protein>
    <recommendedName>
        <fullName evidence="3">Serine/threonine-protein phosphatase 2A 56 kDa regulatory subunit</fullName>
    </recommendedName>
</protein>
<organism evidence="1 2">
    <name type="scientific">Rhizopus delemar (strain RA 99-880 / ATCC MYA-4621 / FGSC 9543 / NRRL 43880)</name>
    <name type="common">Mucormycosis agent</name>
    <name type="synonym">Rhizopus arrhizus var. delemar</name>
    <dbReference type="NCBI Taxonomy" id="246409"/>
    <lineage>
        <taxon>Eukaryota</taxon>
        <taxon>Fungi</taxon>
        <taxon>Fungi incertae sedis</taxon>
        <taxon>Mucoromycota</taxon>
        <taxon>Mucoromycotina</taxon>
        <taxon>Mucoromycetes</taxon>
        <taxon>Mucorales</taxon>
        <taxon>Mucorineae</taxon>
        <taxon>Rhizopodaceae</taxon>
        <taxon>Rhizopus</taxon>
    </lineage>
</organism>
<dbReference type="OrthoDB" id="10264446at2759"/>
<dbReference type="GO" id="GO:0000159">
    <property type="term" value="C:protein phosphatase type 2A complex"/>
    <property type="evidence" value="ECO:0007669"/>
    <property type="project" value="InterPro"/>
</dbReference>
<dbReference type="RefSeq" id="XP_067526406.1">
    <property type="nucleotide sequence ID" value="XM_067670305.1"/>
</dbReference>
<dbReference type="GO" id="GO:0007165">
    <property type="term" value="P:signal transduction"/>
    <property type="evidence" value="ECO:0007669"/>
    <property type="project" value="InterPro"/>
</dbReference>
<dbReference type="Proteomes" id="UP000009138">
    <property type="component" value="Unassembled WGS sequence"/>
</dbReference>
<dbReference type="Pfam" id="PF01603">
    <property type="entry name" value="B56"/>
    <property type="match status" value="1"/>
</dbReference>
<dbReference type="VEuPathDB" id="FungiDB:RO3G_15721"/>
<dbReference type="GeneID" id="93622686"/>
<dbReference type="PANTHER" id="PTHR10257:SF3">
    <property type="entry name" value="SERINE_THREONINE-PROTEIN PHOSPHATASE 2A 56 KDA REGULATORY SUBUNIT GAMMA ISOFORM"/>
    <property type="match status" value="1"/>
</dbReference>
<proteinExistence type="predicted"/>
<evidence type="ECO:0000313" key="1">
    <source>
        <dbReference type="EMBL" id="EIE91010.1"/>
    </source>
</evidence>
<keyword evidence="2" id="KW-1185">Reference proteome</keyword>
<dbReference type="GO" id="GO:0005829">
    <property type="term" value="C:cytosol"/>
    <property type="evidence" value="ECO:0007669"/>
    <property type="project" value="TreeGrafter"/>
</dbReference>
<dbReference type="InterPro" id="IPR002554">
    <property type="entry name" value="PP2A_B56"/>
</dbReference>
<dbReference type="InParanoid" id="I1CRD0"/>
<dbReference type="Gene3D" id="1.25.10.10">
    <property type="entry name" value="Leucine-rich Repeat Variant"/>
    <property type="match status" value="2"/>
</dbReference>
<dbReference type="GO" id="GO:0005634">
    <property type="term" value="C:nucleus"/>
    <property type="evidence" value="ECO:0007669"/>
    <property type="project" value="TreeGrafter"/>
</dbReference>
<gene>
    <name evidence="1" type="ORF">RO3G_15721</name>
</gene>
<dbReference type="InterPro" id="IPR016024">
    <property type="entry name" value="ARM-type_fold"/>
</dbReference>
<dbReference type="EMBL" id="CH476748">
    <property type="protein sequence ID" value="EIE91010.1"/>
    <property type="molecule type" value="Genomic_DNA"/>
</dbReference>
<dbReference type="eggNOG" id="KOG2085">
    <property type="taxonomic scope" value="Eukaryota"/>
</dbReference>
<dbReference type="PANTHER" id="PTHR10257">
    <property type="entry name" value="SERINE/THREONINE PROTEIN PHOSPHATASE 2A PP2A REGULATORY SUBUNIT B"/>
    <property type="match status" value="1"/>
</dbReference>
<accession>I1CRD0</accession>
<dbReference type="SUPFAM" id="SSF48371">
    <property type="entry name" value="ARM repeat"/>
    <property type="match status" value="1"/>
</dbReference>
<name>I1CRD0_RHIO9</name>
<dbReference type="InterPro" id="IPR011989">
    <property type="entry name" value="ARM-like"/>
</dbReference>
<reference evidence="1 2" key="1">
    <citation type="journal article" date="2009" name="PLoS Genet.">
        <title>Genomic analysis of the basal lineage fungus Rhizopus oryzae reveals a whole-genome duplication.</title>
        <authorList>
            <person name="Ma L.-J."/>
            <person name="Ibrahim A.S."/>
            <person name="Skory C."/>
            <person name="Grabherr M.G."/>
            <person name="Burger G."/>
            <person name="Butler M."/>
            <person name="Elias M."/>
            <person name="Idnurm A."/>
            <person name="Lang B.F."/>
            <person name="Sone T."/>
            <person name="Abe A."/>
            <person name="Calvo S.E."/>
            <person name="Corrochano L.M."/>
            <person name="Engels R."/>
            <person name="Fu J."/>
            <person name="Hansberg W."/>
            <person name="Kim J.-M."/>
            <person name="Kodira C.D."/>
            <person name="Koehrsen M.J."/>
            <person name="Liu B."/>
            <person name="Miranda-Saavedra D."/>
            <person name="O'Leary S."/>
            <person name="Ortiz-Castellanos L."/>
            <person name="Poulter R."/>
            <person name="Rodriguez-Romero J."/>
            <person name="Ruiz-Herrera J."/>
            <person name="Shen Y.-Q."/>
            <person name="Zeng Q."/>
            <person name="Galagan J."/>
            <person name="Birren B.W."/>
            <person name="Cuomo C.A."/>
            <person name="Wickes B.L."/>
        </authorList>
    </citation>
    <scope>NUCLEOTIDE SEQUENCE [LARGE SCALE GENOMIC DNA]</scope>
    <source>
        <strain evidence="2">RA 99-880 / ATCC MYA-4621 / FGSC 9543 / NRRL 43880</strain>
    </source>
</reference>
<dbReference type="AlphaFoldDB" id="I1CRD0"/>
<dbReference type="GO" id="GO:0072542">
    <property type="term" value="F:protein phosphatase activator activity"/>
    <property type="evidence" value="ECO:0007669"/>
    <property type="project" value="TreeGrafter"/>
</dbReference>
<dbReference type="STRING" id="246409.I1CRD0"/>